<keyword evidence="1" id="KW-0472">Membrane</keyword>
<dbReference type="AlphaFoldDB" id="A0A8S1FAQ6"/>
<accession>A0A8S1FAQ6</accession>
<keyword evidence="1" id="KW-0812">Transmembrane</keyword>
<dbReference type="PANTHER" id="PTHR46497">
    <property type="entry name" value="THIOREDOXIN DOMAIN-CONTAINING PROTEIN 11"/>
    <property type="match status" value="1"/>
</dbReference>
<evidence type="ECO:0000313" key="2">
    <source>
        <dbReference type="EMBL" id="CAB3410173.1"/>
    </source>
</evidence>
<name>A0A8S1FAQ6_9PELO</name>
<evidence type="ECO:0000256" key="1">
    <source>
        <dbReference type="SAM" id="Phobius"/>
    </source>
</evidence>
<reference evidence="2 3" key="1">
    <citation type="submission" date="2020-04" db="EMBL/GenBank/DDBJ databases">
        <authorList>
            <person name="Laetsch R D."/>
            <person name="Stevens L."/>
            <person name="Kumar S."/>
            <person name="Blaxter L. M."/>
        </authorList>
    </citation>
    <scope>NUCLEOTIDE SEQUENCE [LARGE SCALE GENOMIC DNA]</scope>
</reference>
<organism evidence="2 3">
    <name type="scientific">Caenorhabditis bovis</name>
    <dbReference type="NCBI Taxonomy" id="2654633"/>
    <lineage>
        <taxon>Eukaryota</taxon>
        <taxon>Metazoa</taxon>
        <taxon>Ecdysozoa</taxon>
        <taxon>Nematoda</taxon>
        <taxon>Chromadorea</taxon>
        <taxon>Rhabditida</taxon>
        <taxon>Rhabditina</taxon>
        <taxon>Rhabditomorpha</taxon>
        <taxon>Rhabditoidea</taxon>
        <taxon>Rhabditidae</taxon>
        <taxon>Peloderinae</taxon>
        <taxon>Caenorhabditis</taxon>
    </lineage>
</organism>
<sequence>MDSNEDSKYIEFLQQFIDFEFETDKKKKAKNRRVTYRGITIEIHDTFKRDIVIIAVLAVCTMFLVISLIHMFQLYFPVGTVVQRQGAAIPFFPETFNGMIEDHYDGTLPKHRLDRNKIVMYYSPHSISSKIFREKFVKVAQSAIKLHKHTYPAFAAVNCFDPKGACRNQFKMPRFPIITATSPQFVNSVYNGPMKIDYVSRWVNRIQNPVIRISNLEDLIRLTNQFDLLVVSYLHPQKDPNFRIHFRNYTAAAYSVYDGTPNTEALIFCIVTDMQMANVFRFNKYSDIVMVNSDAQVISSSVNQNWTIEQIVWKVKENVILSTRKSVEILNVGFREHSSTQFADRVNRTSTILLMAPDLRHGNEKFETFRKLALQYHYCKEKNIQEIERVEENTDDFGHDCPVSIKSYSCNRNSTLRFLAIDTLVNPQLATKFGGEKEDVLITINAQNEMTKMIKGKITTEKIRCLIQQHHEAADNEFVVESARILPNIAPRSVLDMKKKSIGEPNLIPFVANVAELLESPKISVALFSAGVSHAPSQVVLAPFHLASRHFATVTDQIQFVIVDVSLNYVPYNFNFEKLPKILILGDKKTGSSWMYPEGLPITYPNLLRFIETRPSTRTLIAAVEEQEYLTNLITSHMPVDKSKVDRLKNLDYVIQTLQNLPSDR</sequence>
<keyword evidence="3" id="KW-1185">Reference proteome</keyword>
<comment type="caution">
    <text evidence="2">The sequence shown here is derived from an EMBL/GenBank/DDBJ whole genome shotgun (WGS) entry which is preliminary data.</text>
</comment>
<keyword evidence="1" id="KW-1133">Transmembrane helix</keyword>
<evidence type="ECO:0008006" key="4">
    <source>
        <dbReference type="Google" id="ProtNLM"/>
    </source>
</evidence>
<gene>
    <name evidence="2" type="ORF">CBOVIS_LOCUS11732</name>
</gene>
<evidence type="ECO:0000313" key="3">
    <source>
        <dbReference type="Proteomes" id="UP000494206"/>
    </source>
</evidence>
<protein>
    <recommendedName>
        <fullName evidence="4">Thioredoxin domain-containing protein</fullName>
    </recommendedName>
</protein>
<proteinExistence type="predicted"/>
<feature type="transmembrane region" description="Helical" evidence="1">
    <location>
        <begin position="51"/>
        <end position="76"/>
    </location>
</feature>
<dbReference type="EMBL" id="CADEPM010000010">
    <property type="protein sequence ID" value="CAB3410173.1"/>
    <property type="molecule type" value="Genomic_DNA"/>
</dbReference>
<dbReference type="OrthoDB" id="6380619at2759"/>
<dbReference type="PANTHER" id="PTHR46497:SF1">
    <property type="entry name" value="THIOREDOXIN DOMAIN-CONTAINING PROTEIN 11"/>
    <property type="match status" value="1"/>
</dbReference>
<dbReference type="Proteomes" id="UP000494206">
    <property type="component" value="Unassembled WGS sequence"/>
</dbReference>
<dbReference type="InterPro" id="IPR052792">
    <property type="entry name" value="Thioredoxin_dom-contain_11"/>
</dbReference>